<dbReference type="PROSITE" id="PS51257">
    <property type="entry name" value="PROKAR_LIPOPROTEIN"/>
    <property type="match status" value="1"/>
</dbReference>
<organism evidence="1 2">
    <name type="scientific">Sediminibacillus albus</name>
    <dbReference type="NCBI Taxonomy" id="407036"/>
    <lineage>
        <taxon>Bacteria</taxon>
        <taxon>Bacillati</taxon>
        <taxon>Bacillota</taxon>
        <taxon>Bacilli</taxon>
        <taxon>Bacillales</taxon>
        <taxon>Bacillaceae</taxon>
        <taxon>Sediminibacillus</taxon>
    </lineage>
</organism>
<keyword evidence="2" id="KW-1185">Reference proteome</keyword>
<protein>
    <submittedName>
        <fullName evidence="1">Uncharacterized protein</fullName>
    </submittedName>
</protein>
<reference evidence="1 2" key="1">
    <citation type="submission" date="2016-10" db="EMBL/GenBank/DDBJ databases">
        <authorList>
            <person name="de Groot N.N."/>
        </authorList>
    </citation>
    <scope>NUCLEOTIDE SEQUENCE [LARGE SCALE GENOMIC DNA]</scope>
    <source>
        <strain evidence="1 2">CGMCC 1.6502</strain>
    </source>
</reference>
<sequence>MRGIIIRYLKYIVMLILVLLITGCNSASTGNPTAKEILDGNSNADIIKLDDLIYSRNTNPDRKPKDGYSKGEKIGEIKKKTTNTLWFRNLYASKLPKGTEVFSTNEEYKSGDAPFVILVEMDGELIDYHALVEG</sequence>
<dbReference type="Proteomes" id="UP000198694">
    <property type="component" value="Unassembled WGS sequence"/>
</dbReference>
<evidence type="ECO:0000313" key="1">
    <source>
        <dbReference type="EMBL" id="SDJ81190.1"/>
    </source>
</evidence>
<proteinExistence type="predicted"/>
<dbReference type="AlphaFoldDB" id="A0A1G8WUB9"/>
<accession>A0A1G8WUB9</accession>
<gene>
    <name evidence="1" type="ORF">SAMN05216243_0972</name>
</gene>
<evidence type="ECO:0000313" key="2">
    <source>
        <dbReference type="Proteomes" id="UP000198694"/>
    </source>
</evidence>
<dbReference type="EMBL" id="FNFL01000001">
    <property type="protein sequence ID" value="SDJ81190.1"/>
    <property type="molecule type" value="Genomic_DNA"/>
</dbReference>
<name>A0A1G8WUB9_9BACI</name>